<evidence type="ECO:0000256" key="1">
    <source>
        <dbReference type="SAM" id="MobiDB-lite"/>
    </source>
</evidence>
<accession>A0AAV8Z060</accession>
<comment type="caution">
    <text evidence="2">The sequence shown here is derived from an EMBL/GenBank/DDBJ whole genome shotgun (WGS) entry which is preliminary data.</text>
</comment>
<gene>
    <name evidence="2" type="ORF">NQ314_006747</name>
</gene>
<dbReference type="Pfam" id="PF24787">
    <property type="entry name" value="TEX47"/>
    <property type="match status" value="1"/>
</dbReference>
<dbReference type="EMBL" id="JANEYF010001822">
    <property type="protein sequence ID" value="KAJ8956419.1"/>
    <property type="molecule type" value="Genomic_DNA"/>
</dbReference>
<dbReference type="Proteomes" id="UP001162156">
    <property type="component" value="Unassembled WGS sequence"/>
</dbReference>
<evidence type="ECO:0000313" key="2">
    <source>
        <dbReference type="EMBL" id="KAJ8956419.1"/>
    </source>
</evidence>
<dbReference type="AlphaFoldDB" id="A0AAV8Z060"/>
<keyword evidence="3" id="KW-1185">Reference proteome</keyword>
<dbReference type="PANTHER" id="PTHR34035">
    <property type="entry name" value="TESTIS-EXPRESSED PROTEIN 47"/>
    <property type="match status" value="1"/>
</dbReference>
<sequence>MRLVGEVNYPKRRQKKDLHVEGVPEPVRETIYDIVLKNFKLAGRVPQYDKPLTNRSHFCTELFIWENILPPRETISQMFQNIINKVNDEYCLEKLTGFLLIYTKCFIHIVEGDEDSVNKHLRLLLDNEMYMKYLGTLKLLICVHHINQRFQNKWTSYNGTPSKLLEEINVNSSLQDTGRHIYNCIKKMYNLIFLYIENGSEDQHAECVESPPRPSITDDDDTLGVSNRF</sequence>
<evidence type="ECO:0000313" key="3">
    <source>
        <dbReference type="Proteomes" id="UP001162156"/>
    </source>
</evidence>
<dbReference type="InterPro" id="IPR055308">
    <property type="entry name" value="TEX47-like"/>
</dbReference>
<organism evidence="2 3">
    <name type="scientific">Rhamnusium bicolor</name>
    <dbReference type="NCBI Taxonomy" id="1586634"/>
    <lineage>
        <taxon>Eukaryota</taxon>
        <taxon>Metazoa</taxon>
        <taxon>Ecdysozoa</taxon>
        <taxon>Arthropoda</taxon>
        <taxon>Hexapoda</taxon>
        <taxon>Insecta</taxon>
        <taxon>Pterygota</taxon>
        <taxon>Neoptera</taxon>
        <taxon>Endopterygota</taxon>
        <taxon>Coleoptera</taxon>
        <taxon>Polyphaga</taxon>
        <taxon>Cucujiformia</taxon>
        <taxon>Chrysomeloidea</taxon>
        <taxon>Cerambycidae</taxon>
        <taxon>Lepturinae</taxon>
        <taxon>Rhagiini</taxon>
        <taxon>Rhamnusium</taxon>
    </lineage>
</organism>
<proteinExistence type="predicted"/>
<protein>
    <submittedName>
        <fullName evidence="2">Uncharacterized protein</fullName>
    </submittedName>
</protein>
<feature type="region of interest" description="Disordered" evidence="1">
    <location>
        <begin position="205"/>
        <end position="229"/>
    </location>
</feature>
<dbReference type="Gene3D" id="3.30.70.100">
    <property type="match status" value="1"/>
</dbReference>
<name>A0AAV8Z060_9CUCU</name>
<dbReference type="PANTHER" id="PTHR34035:SF1">
    <property type="entry name" value="TESTIS-EXPRESSED PROTEIN 47"/>
    <property type="match status" value="1"/>
</dbReference>
<reference evidence="2" key="1">
    <citation type="journal article" date="2023" name="Insect Mol. Biol.">
        <title>Genome sequencing provides insights into the evolution of gene families encoding plant cell wall-degrading enzymes in longhorned beetles.</title>
        <authorList>
            <person name="Shin N.R."/>
            <person name="Okamura Y."/>
            <person name="Kirsch R."/>
            <person name="Pauchet Y."/>
        </authorList>
    </citation>
    <scope>NUCLEOTIDE SEQUENCE</scope>
    <source>
        <strain evidence="2">RBIC_L_NR</strain>
    </source>
</reference>